<reference evidence="1 2" key="1">
    <citation type="journal article" date="2015" name="Genome Biol. Evol.">
        <title>Phylogenomic analyses indicate that early fungi evolved digesting cell walls of algal ancestors of land plants.</title>
        <authorList>
            <person name="Chang Y."/>
            <person name="Wang S."/>
            <person name="Sekimoto S."/>
            <person name="Aerts A.L."/>
            <person name="Choi C."/>
            <person name="Clum A."/>
            <person name="LaButti K.M."/>
            <person name="Lindquist E.A."/>
            <person name="Yee Ngan C."/>
            <person name="Ohm R.A."/>
            <person name="Salamov A.A."/>
            <person name="Grigoriev I.V."/>
            <person name="Spatafora J.W."/>
            <person name="Berbee M.L."/>
        </authorList>
    </citation>
    <scope>NUCLEOTIDE SEQUENCE [LARGE SCALE GENOMIC DNA]</scope>
    <source>
        <strain evidence="1 2">NRRL 28638</strain>
    </source>
</reference>
<gene>
    <name evidence="1" type="ORF">CONCODRAFT_9809</name>
</gene>
<organism evidence="1 2">
    <name type="scientific">Conidiobolus coronatus (strain ATCC 28846 / CBS 209.66 / NRRL 28638)</name>
    <name type="common">Delacroixia coronata</name>
    <dbReference type="NCBI Taxonomy" id="796925"/>
    <lineage>
        <taxon>Eukaryota</taxon>
        <taxon>Fungi</taxon>
        <taxon>Fungi incertae sedis</taxon>
        <taxon>Zoopagomycota</taxon>
        <taxon>Entomophthoromycotina</taxon>
        <taxon>Entomophthoromycetes</taxon>
        <taxon>Entomophthorales</taxon>
        <taxon>Ancylistaceae</taxon>
        <taxon>Conidiobolus</taxon>
    </lineage>
</organism>
<accession>A0A137NYY1</accession>
<evidence type="ECO:0000313" key="2">
    <source>
        <dbReference type="Proteomes" id="UP000070444"/>
    </source>
</evidence>
<dbReference type="AlphaFoldDB" id="A0A137NYY1"/>
<dbReference type="EMBL" id="KQ964599">
    <property type="protein sequence ID" value="KXN68025.1"/>
    <property type="molecule type" value="Genomic_DNA"/>
</dbReference>
<name>A0A137NYY1_CONC2</name>
<evidence type="ECO:0000313" key="1">
    <source>
        <dbReference type="EMBL" id="KXN68025.1"/>
    </source>
</evidence>
<dbReference type="Proteomes" id="UP000070444">
    <property type="component" value="Unassembled WGS sequence"/>
</dbReference>
<proteinExistence type="predicted"/>
<dbReference type="Gene3D" id="1.10.10.10">
    <property type="entry name" value="Winged helix-like DNA-binding domain superfamily/Winged helix DNA-binding domain"/>
    <property type="match status" value="4"/>
</dbReference>
<protein>
    <submittedName>
        <fullName evidence="1">Uncharacterized protein</fullName>
    </submittedName>
</protein>
<sequence length="424" mass="47906">KKWFRKFRADKRDSTNKKNPGIKPNFTNEFLIKLVNENPELNLSGLAKLAGTSRSTISSRLKEINIDGEKVIYKKKSYKRGTERVTEEFVINLIKENPDLHLTELAKLADTSQSTISVRLRQINSNRPDDDKLILQKGARKVKKSPKTISDEDLINLVNENPELSMEKLANLSGTSTCYISTKLKQLNSKEKVVNYNSKKSKLGTTKLTDESLINLIKQNPGLNSYELAKLADTSQSTISLRLRKINSTRPDDNKLILQRSTTKLPKKSKSISDGFIINLVNSNPGLNMKELAKLGDISLSTISNRNKLSNESLVDLINNNPGLNIEELSKLSKLSQSTIYLKLRQINSDRDEKDKIKLQKDNSKLKKSRKKVTDEFIINLINENPELTMKGLSKLAGVSQSVISRRLKLINSNGERVNYISKR</sequence>
<keyword evidence="2" id="KW-1185">Reference proteome</keyword>
<feature type="non-terminal residue" evidence="1">
    <location>
        <position position="1"/>
    </location>
</feature>
<dbReference type="InterPro" id="IPR036388">
    <property type="entry name" value="WH-like_DNA-bd_sf"/>
</dbReference>